<reference evidence="1" key="1">
    <citation type="submission" date="2021-02" db="EMBL/GenBank/DDBJ databases">
        <authorList>
            <person name="Nowell W R."/>
        </authorList>
    </citation>
    <scope>NUCLEOTIDE SEQUENCE</scope>
</reference>
<dbReference type="EMBL" id="CAJOBE010022262">
    <property type="protein sequence ID" value="CAF4249328.1"/>
    <property type="molecule type" value="Genomic_DNA"/>
</dbReference>
<name>A0A820EIL5_9BILA</name>
<protein>
    <submittedName>
        <fullName evidence="1">Uncharacterized protein</fullName>
    </submittedName>
</protein>
<dbReference type="Proteomes" id="UP000663874">
    <property type="component" value="Unassembled WGS sequence"/>
</dbReference>
<organism evidence="1 2">
    <name type="scientific">Rotaria sordida</name>
    <dbReference type="NCBI Taxonomy" id="392033"/>
    <lineage>
        <taxon>Eukaryota</taxon>
        <taxon>Metazoa</taxon>
        <taxon>Spiralia</taxon>
        <taxon>Gnathifera</taxon>
        <taxon>Rotifera</taxon>
        <taxon>Eurotatoria</taxon>
        <taxon>Bdelloidea</taxon>
        <taxon>Philodinida</taxon>
        <taxon>Philodinidae</taxon>
        <taxon>Rotaria</taxon>
    </lineage>
</organism>
<evidence type="ECO:0000313" key="2">
    <source>
        <dbReference type="Proteomes" id="UP000663874"/>
    </source>
</evidence>
<sequence>ATKNLVIQAILNGFRGIDTACQPKHYR</sequence>
<feature type="non-terminal residue" evidence="1">
    <location>
        <position position="1"/>
    </location>
</feature>
<dbReference type="AlphaFoldDB" id="A0A820EIL5"/>
<comment type="caution">
    <text evidence="1">The sequence shown here is derived from an EMBL/GenBank/DDBJ whole genome shotgun (WGS) entry which is preliminary data.</text>
</comment>
<accession>A0A820EIL5</accession>
<gene>
    <name evidence="1" type="ORF">FNK824_LOCUS38539</name>
</gene>
<proteinExistence type="predicted"/>
<evidence type="ECO:0000313" key="1">
    <source>
        <dbReference type="EMBL" id="CAF4249328.1"/>
    </source>
</evidence>